<dbReference type="GO" id="GO:0006508">
    <property type="term" value="P:proteolysis"/>
    <property type="evidence" value="ECO:0007669"/>
    <property type="project" value="InterPro"/>
</dbReference>
<proteinExistence type="predicted"/>
<evidence type="ECO:0000259" key="1">
    <source>
        <dbReference type="Pfam" id="PF00656"/>
    </source>
</evidence>
<dbReference type="PATRIC" id="fig|1003181.4.peg.2910"/>
<organism evidence="2 3">
    <name type="scientific">Candidatus Thiomargarita nelsonii</name>
    <dbReference type="NCBI Taxonomy" id="1003181"/>
    <lineage>
        <taxon>Bacteria</taxon>
        <taxon>Pseudomonadati</taxon>
        <taxon>Pseudomonadota</taxon>
        <taxon>Gammaproteobacteria</taxon>
        <taxon>Thiotrichales</taxon>
        <taxon>Thiotrichaceae</taxon>
        <taxon>Thiomargarita</taxon>
    </lineage>
</organism>
<comment type="caution">
    <text evidence="2">The sequence shown here is derived from an EMBL/GenBank/DDBJ whole genome shotgun (WGS) entry which is preliminary data.</text>
</comment>
<evidence type="ECO:0000313" key="2">
    <source>
        <dbReference type="EMBL" id="OAD22106.1"/>
    </source>
</evidence>
<dbReference type="PANTHER" id="PTHR22576">
    <property type="entry name" value="MUCOSA ASSOCIATED LYMPHOID TISSUE LYMPHOMA TRANSLOCATION PROTEIN 1/PARACASPASE"/>
    <property type="match status" value="1"/>
</dbReference>
<name>A0A176S2E1_9GAMM</name>
<dbReference type="GO" id="GO:0004197">
    <property type="term" value="F:cysteine-type endopeptidase activity"/>
    <property type="evidence" value="ECO:0007669"/>
    <property type="project" value="InterPro"/>
</dbReference>
<sequence>MNKAGSRVNIIILDACRNNPFRGFFRSQEGLAAMHAPDGTIISYATALGKKASDGEGRNGLYTEQLLAAIQTPGLSIEKVFKQTATGVKQKSGGQQVPWVSTSLTGKDFCFTLCQQAPSVDISQLLHMCKMHYKANHLTSGRGGTALACYEEVLKKEPLNLEAVAGIEKIEARYISWIKRALDSGQTERAKRYLASLRLVNPESPQLVDFEARLQASLSQISRKAESSVNKKVFRDRLKDGSLGPEMVWIPAGSFRMGKKNLRDLANL</sequence>
<evidence type="ECO:0000313" key="3">
    <source>
        <dbReference type="Proteomes" id="UP000076962"/>
    </source>
</evidence>
<gene>
    <name evidence="2" type="ORF">THIOM_002109</name>
</gene>
<dbReference type="InterPro" id="IPR029030">
    <property type="entry name" value="Caspase-like_dom_sf"/>
</dbReference>
<dbReference type="InterPro" id="IPR052039">
    <property type="entry name" value="Caspase-related_regulators"/>
</dbReference>
<accession>A0A176S2E1</accession>
<dbReference type="EMBL" id="LUTY01001166">
    <property type="protein sequence ID" value="OAD22106.1"/>
    <property type="molecule type" value="Genomic_DNA"/>
</dbReference>
<feature type="domain" description="Peptidase C14 caspase" evidence="1">
    <location>
        <begin position="8"/>
        <end position="107"/>
    </location>
</feature>
<protein>
    <submittedName>
        <fullName evidence="2">Peptidase C14 caspase catalytic subunit p20</fullName>
    </submittedName>
</protein>
<dbReference type="Pfam" id="PF00656">
    <property type="entry name" value="Peptidase_C14"/>
    <property type="match status" value="1"/>
</dbReference>
<keyword evidence="3" id="KW-1185">Reference proteome</keyword>
<dbReference type="Gene3D" id="3.40.50.1460">
    <property type="match status" value="1"/>
</dbReference>
<dbReference type="PANTHER" id="PTHR22576:SF37">
    <property type="entry name" value="MUCOSA-ASSOCIATED LYMPHOID TISSUE LYMPHOMA TRANSLOCATION PROTEIN 1"/>
    <property type="match status" value="1"/>
</dbReference>
<dbReference type="SUPFAM" id="SSF52129">
    <property type="entry name" value="Caspase-like"/>
    <property type="match status" value="1"/>
</dbReference>
<dbReference type="AlphaFoldDB" id="A0A176S2E1"/>
<dbReference type="InterPro" id="IPR011600">
    <property type="entry name" value="Pept_C14_caspase"/>
</dbReference>
<dbReference type="Proteomes" id="UP000076962">
    <property type="component" value="Unassembled WGS sequence"/>
</dbReference>
<reference evidence="2 3" key="1">
    <citation type="submission" date="2016-05" db="EMBL/GenBank/DDBJ databases">
        <title>Single-cell genome of chain-forming Candidatus Thiomargarita nelsonii and comparison to other large sulfur-oxidizing bacteria.</title>
        <authorList>
            <person name="Winkel M."/>
            <person name="Salman V."/>
            <person name="Woyke T."/>
            <person name="Schulz-Vogt H."/>
            <person name="Richter M."/>
            <person name="Flood B."/>
            <person name="Bailey J."/>
            <person name="Amann R."/>
            <person name="Mussmann M."/>
        </authorList>
    </citation>
    <scope>NUCLEOTIDE SEQUENCE [LARGE SCALE GENOMIC DNA]</scope>
    <source>
        <strain evidence="2 3">THI036</strain>
    </source>
</reference>